<keyword evidence="4" id="KW-1185">Reference proteome</keyword>
<dbReference type="EnsemblFungi" id="MAPG_01987T0">
    <property type="protein sequence ID" value="MAPG_01987T0"/>
    <property type="gene ID" value="MAPG_01987"/>
</dbReference>
<evidence type="ECO:0000256" key="1">
    <source>
        <dbReference type="SAM" id="MobiDB-lite"/>
    </source>
</evidence>
<evidence type="ECO:0000313" key="2">
    <source>
        <dbReference type="EMBL" id="KLU82920.1"/>
    </source>
</evidence>
<dbReference type="AlphaFoldDB" id="A0A0C4DQ49"/>
<reference evidence="2" key="1">
    <citation type="submission" date="2010-05" db="EMBL/GenBank/DDBJ databases">
        <title>The Genome Sequence of Magnaporthe poae strain ATCC 64411.</title>
        <authorList>
            <consortium name="The Broad Institute Genome Sequencing Platform"/>
            <consortium name="Broad Institute Genome Sequencing Center for Infectious Disease"/>
            <person name="Ma L.-J."/>
            <person name="Dead R."/>
            <person name="Young S."/>
            <person name="Zeng Q."/>
            <person name="Koehrsen M."/>
            <person name="Alvarado L."/>
            <person name="Berlin A."/>
            <person name="Chapman S.B."/>
            <person name="Chen Z."/>
            <person name="Freedman E."/>
            <person name="Gellesch M."/>
            <person name="Goldberg J."/>
            <person name="Griggs A."/>
            <person name="Gujja S."/>
            <person name="Heilman E.R."/>
            <person name="Heiman D."/>
            <person name="Hepburn T."/>
            <person name="Howarth C."/>
            <person name="Jen D."/>
            <person name="Larson L."/>
            <person name="Mehta T."/>
            <person name="Neiman D."/>
            <person name="Pearson M."/>
            <person name="Roberts A."/>
            <person name="Saif S."/>
            <person name="Shea T."/>
            <person name="Shenoy N."/>
            <person name="Sisk P."/>
            <person name="Stolte C."/>
            <person name="Sykes S."/>
            <person name="Walk T."/>
            <person name="White J."/>
            <person name="Yandava C."/>
            <person name="Haas B."/>
            <person name="Nusbaum C."/>
            <person name="Birren B."/>
        </authorList>
    </citation>
    <scope>NUCLEOTIDE SEQUENCE</scope>
    <source>
        <strain evidence="2">ATCC 64411</strain>
    </source>
</reference>
<evidence type="ECO:0000313" key="4">
    <source>
        <dbReference type="Proteomes" id="UP000011715"/>
    </source>
</evidence>
<dbReference type="VEuPathDB" id="FungiDB:MAPG_01987"/>
<gene>
    <name evidence="2" type="ORF">MAPG_01987</name>
</gene>
<proteinExistence type="predicted"/>
<reference evidence="3" key="5">
    <citation type="submission" date="2015-06" db="UniProtKB">
        <authorList>
            <consortium name="EnsemblFungi"/>
        </authorList>
    </citation>
    <scope>IDENTIFICATION</scope>
    <source>
        <strain evidence="3">ATCC 64411</strain>
    </source>
</reference>
<name>A0A0C4DQ49_MAGP6</name>
<sequence>MSTLPAGSPAHPSAGGPNTAASPTLTSVEAHPDQAARVVRSIHGGGGGGGPKQTLEAQARANTTLPLGDGRSFKHGTPESLESFACAPPWEGYRASGETTL</sequence>
<accession>A0A0C4DQ49</accession>
<feature type="region of interest" description="Disordered" evidence="1">
    <location>
        <begin position="1"/>
        <end position="80"/>
    </location>
</feature>
<dbReference type="EMBL" id="ADBL01000497">
    <property type="status" value="NOT_ANNOTATED_CDS"/>
    <property type="molecule type" value="Genomic_DNA"/>
</dbReference>
<evidence type="ECO:0000313" key="3">
    <source>
        <dbReference type="EnsemblFungi" id="MAPG_01987T0"/>
    </source>
</evidence>
<reference evidence="4" key="2">
    <citation type="submission" date="2010-05" db="EMBL/GenBank/DDBJ databases">
        <title>The genome sequence of Magnaporthe poae strain ATCC 64411.</title>
        <authorList>
            <person name="Ma L.-J."/>
            <person name="Dead R."/>
            <person name="Young S."/>
            <person name="Zeng Q."/>
            <person name="Koehrsen M."/>
            <person name="Alvarado L."/>
            <person name="Berlin A."/>
            <person name="Chapman S.B."/>
            <person name="Chen Z."/>
            <person name="Freedman E."/>
            <person name="Gellesch M."/>
            <person name="Goldberg J."/>
            <person name="Griggs A."/>
            <person name="Gujja S."/>
            <person name="Heilman E.R."/>
            <person name="Heiman D."/>
            <person name="Hepburn T."/>
            <person name="Howarth C."/>
            <person name="Jen D."/>
            <person name="Larson L."/>
            <person name="Mehta T."/>
            <person name="Neiman D."/>
            <person name="Pearson M."/>
            <person name="Roberts A."/>
            <person name="Saif S."/>
            <person name="Shea T."/>
            <person name="Shenoy N."/>
            <person name="Sisk P."/>
            <person name="Stolte C."/>
            <person name="Sykes S."/>
            <person name="Walk T."/>
            <person name="White J."/>
            <person name="Yandava C."/>
            <person name="Haas B."/>
            <person name="Nusbaum C."/>
            <person name="Birren B."/>
        </authorList>
    </citation>
    <scope>NUCLEOTIDE SEQUENCE [LARGE SCALE GENOMIC DNA]</scope>
    <source>
        <strain evidence="4">ATCC 64411 / 73-15</strain>
    </source>
</reference>
<reference evidence="2" key="3">
    <citation type="submission" date="2011-03" db="EMBL/GenBank/DDBJ databases">
        <title>Annotation of Magnaporthe poae ATCC 64411.</title>
        <authorList>
            <person name="Ma L.-J."/>
            <person name="Dead R."/>
            <person name="Young S.K."/>
            <person name="Zeng Q."/>
            <person name="Gargeya S."/>
            <person name="Fitzgerald M."/>
            <person name="Haas B."/>
            <person name="Abouelleil A."/>
            <person name="Alvarado L."/>
            <person name="Arachchi H.M."/>
            <person name="Berlin A."/>
            <person name="Brown A."/>
            <person name="Chapman S.B."/>
            <person name="Chen Z."/>
            <person name="Dunbar C."/>
            <person name="Freedman E."/>
            <person name="Gearin G."/>
            <person name="Gellesch M."/>
            <person name="Goldberg J."/>
            <person name="Griggs A."/>
            <person name="Gujja S."/>
            <person name="Heiman D."/>
            <person name="Howarth C."/>
            <person name="Larson L."/>
            <person name="Lui A."/>
            <person name="MacDonald P.J.P."/>
            <person name="Mehta T."/>
            <person name="Montmayeur A."/>
            <person name="Murphy C."/>
            <person name="Neiman D."/>
            <person name="Pearson M."/>
            <person name="Priest M."/>
            <person name="Roberts A."/>
            <person name="Saif S."/>
            <person name="Shea T."/>
            <person name="Shenoy N."/>
            <person name="Sisk P."/>
            <person name="Stolte C."/>
            <person name="Sykes S."/>
            <person name="Yandava C."/>
            <person name="Wortman J."/>
            <person name="Nusbaum C."/>
            <person name="Birren B."/>
        </authorList>
    </citation>
    <scope>NUCLEOTIDE SEQUENCE</scope>
    <source>
        <strain evidence="2">ATCC 64411</strain>
    </source>
</reference>
<dbReference type="Proteomes" id="UP000011715">
    <property type="component" value="Unassembled WGS sequence"/>
</dbReference>
<organism evidence="3 4">
    <name type="scientific">Magnaporthiopsis poae (strain ATCC 64411 / 73-15)</name>
    <name type="common">Kentucky bluegrass fungus</name>
    <name type="synonym">Magnaporthe poae</name>
    <dbReference type="NCBI Taxonomy" id="644358"/>
    <lineage>
        <taxon>Eukaryota</taxon>
        <taxon>Fungi</taxon>
        <taxon>Dikarya</taxon>
        <taxon>Ascomycota</taxon>
        <taxon>Pezizomycotina</taxon>
        <taxon>Sordariomycetes</taxon>
        <taxon>Sordariomycetidae</taxon>
        <taxon>Magnaporthales</taxon>
        <taxon>Magnaporthaceae</taxon>
        <taxon>Magnaporthiopsis</taxon>
    </lineage>
</organism>
<dbReference type="EMBL" id="GL876967">
    <property type="protein sequence ID" value="KLU82920.1"/>
    <property type="molecule type" value="Genomic_DNA"/>
</dbReference>
<protein>
    <submittedName>
        <fullName evidence="2 3">Uncharacterized protein</fullName>
    </submittedName>
</protein>
<reference evidence="3" key="4">
    <citation type="journal article" date="2015" name="G3 (Bethesda)">
        <title>Genome sequences of three phytopathogenic species of the Magnaporthaceae family of fungi.</title>
        <authorList>
            <person name="Okagaki L.H."/>
            <person name="Nunes C.C."/>
            <person name="Sailsbery J."/>
            <person name="Clay B."/>
            <person name="Brown D."/>
            <person name="John T."/>
            <person name="Oh Y."/>
            <person name="Young N."/>
            <person name="Fitzgerald M."/>
            <person name="Haas B.J."/>
            <person name="Zeng Q."/>
            <person name="Young S."/>
            <person name="Adiconis X."/>
            <person name="Fan L."/>
            <person name="Levin J.Z."/>
            <person name="Mitchell T.K."/>
            <person name="Okubara P.A."/>
            <person name="Farman M.L."/>
            <person name="Kohn L.M."/>
            <person name="Birren B."/>
            <person name="Ma L.-J."/>
            <person name="Dean R.A."/>
        </authorList>
    </citation>
    <scope>NUCLEOTIDE SEQUENCE</scope>
    <source>
        <strain evidence="3">ATCC 64411 / 73-15</strain>
    </source>
</reference>